<gene>
    <name evidence="1" type="ORF">BV22DRAFT_1042151</name>
</gene>
<proteinExistence type="predicted"/>
<keyword evidence="2" id="KW-1185">Reference proteome</keyword>
<organism evidence="1 2">
    <name type="scientific">Leucogyrophana mollusca</name>
    <dbReference type="NCBI Taxonomy" id="85980"/>
    <lineage>
        <taxon>Eukaryota</taxon>
        <taxon>Fungi</taxon>
        <taxon>Dikarya</taxon>
        <taxon>Basidiomycota</taxon>
        <taxon>Agaricomycotina</taxon>
        <taxon>Agaricomycetes</taxon>
        <taxon>Agaricomycetidae</taxon>
        <taxon>Boletales</taxon>
        <taxon>Boletales incertae sedis</taxon>
        <taxon>Leucogyrophana</taxon>
    </lineage>
</organism>
<name>A0ACB8AXV4_9AGAM</name>
<dbReference type="Proteomes" id="UP000790709">
    <property type="component" value="Unassembled WGS sequence"/>
</dbReference>
<keyword evidence="1" id="KW-0378">Hydrolase</keyword>
<evidence type="ECO:0000313" key="1">
    <source>
        <dbReference type="EMBL" id="KAH7917858.1"/>
    </source>
</evidence>
<evidence type="ECO:0000313" key="2">
    <source>
        <dbReference type="Proteomes" id="UP000790709"/>
    </source>
</evidence>
<accession>A0ACB8AXV4</accession>
<comment type="caution">
    <text evidence="1">The sequence shown here is derived from an EMBL/GenBank/DDBJ whole genome shotgun (WGS) entry which is preliminary data.</text>
</comment>
<protein>
    <submittedName>
        <fullName evidence="1">Acid protease</fullName>
    </submittedName>
</protein>
<reference evidence="1" key="1">
    <citation type="journal article" date="2021" name="New Phytol.">
        <title>Evolutionary innovations through gain and loss of genes in the ectomycorrhizal Boletales.</title>
        <authorList>
            <person name="Wu G."/>
            <person name="Miyauchi S."/>
            <person name="Morin E."/>
            <person name="Kuo A."/>
            <person name="Drula E."/>
            <person name="Varga T."/>
            <person name="Kohler A."/>
            <person name="Feng B."/>
            <person name="Cao Y."/>
            <person name="Lipzen A."/>
            <person name="Daum C."/>
            <person name="Hundley H."/>
            <person name="Pangilinan J."/>
            <person name="Johnson J."/>
            <person name="Barry K."/>
            <person name="LaButti K."/>
            <person name="Ng V."/>
            <person name="Ahrendt S."/>
            <person name="Min B."/>
            <person name="Choi I.G."/>
            <person name="Park H."/>
            <person name="Plett J.M."/>
            <person name="Magnuson J."/>
            <person name="Spatafora J.W."/>
            <person name="Nagy L.G."/>
            <person name="Henrissat B."/>
            <person name="Grigoriev I.V."/>
            <person name="Yang Z.L."/>
            <person name="Xu J."/>
            <person name="Martin F.M."/>
        </authorList>
    </citation>
    <scope>NUCLEOTIDE SEQUENCE</scope>
    <source>
        <strain evidence="1">KUC20120723A-06</strain>
    </source>
</reference>
<dbReference type="EMBL" id="MU266917">
    <property type="protein sequence ID" value="KAH7917858.1"/>
    <property type="molecule type" value="Genomic_DNA"/>
</dbReference>
<sequence>MRSFALLLSAVVLATSTSASSLFTIPITKLSRSGSYLKGSPAADRARASLLKSRTSGGSTTVPASNLAYVQYTTSVGVGSPATYYNLVVDTGSSNTFVGTGIPYVKTSTSEPTGETVNVTYGTGYFSGIEYYDQVTLGPSFVITNQSIGDALSYADFEGVDGIVGVGPTILTQGTLTPDTDELIPTVMDNALKQGLIDEEILGVSFVPATSYNDTNGALTYGGTDDSLYTGAITYTPVTTTYPAAYYWGINITHSDYGETTVIPVSTAGIVDTGTTQVLLADNYFAEYMGAIPGAFLDDNTGLLEIPPSSVADMQPLNFTIGGTVFSMDVAAQLIPEDQNTAWGGEAGKQYGVVANLGSNSGEGLDFIMGQKFMENYYAVFDTLNSRVGFAYTDHTFTTYSG</sequence>
<keyword evidence="1" id="KW-0645">Protease</keyword>